<organism evidence="3 4">
    <name type="scientific">Ignelater luminosus</name>
    <name type="common">Cucubano</name>
    <name type="synonym">Pyrophorus luminosus</name>
    <dbReference type="NCBI Taxonomy" id="2038154"/>
    <lineage>
        <taxon>Eukaryota</taxon>
        <taxon>Metazoa</taxon>
        <taxon>Ecdysozoa</taxon>
        <taxon>Arthropoda</taxon>
        <taxon>Hexapoda</taxon>
        <taxon>Insecta</taxon>
        <taxon>Pterygota</taxon>
        <taxon>Neoptera</taxon>
        <taxon>Endopterygota</taxon>
        <taxon>Coleoptera</taxon>
        <taxon>Polyphaga</taxon>
        <taxon>Elateriformia</taxon>
        <taxon>Elateroidea</taxon>
        <taxon>Elateridae</taxon>
        <taxon>Agrypninae</taxon>
        <taxon>Pyrophorini</taxon>
        <taxon>Ignelater</taxon>
    </lineage>
</organism>
<dbReference type="Pfam" id="PF16064">
    <property type="entry name" value="DUF4806"/>
    <property type="match status" value="1"/>
</dbReference>
<evidence type="ECO:0000256" key="1">
    <source>
        <dbReference type="PROSITE-ProRule" id="PRU00042"/>
    </source>
</evidence>
<feature type="non-terminal residue" evidence="3">
    <location>
        <position position="225"/>
    </location>
</feature>
<keyword evidence="1" id="KW-0863">Zinc-finger</keyword>
<dbReference type="InterPro" id="IPR036236">
    <property type="entry name" value="Znf_C2H2_sf"/>
</dbReference>
<dbReference type="InterPro" id="IPR013087">
    <property type="entry name" value="Znf_C2H2_type"/>
</dbReference>
<evidence type="ECO:0000259" key="2">
    <source>
        <dbReference type="PROSITE" id="PS50157"/>
    </source>
</evidence>
<dbReference type="InterPro" id="IPR032071">
    <property type="entry name" value="DUF4806"/>
</dbReference>
<keyword evidence="4" id="KW-1185">Reference proteome</keyword>
<reference evidence="3" key="1">
    <citation type="submission" date="2019-08" db="EMBL/GenBank/DDBJ databases">
        <title>The genome of the North American firefly Photinus pyralis.</title>
        <authorList>
            <consortium name="Photinus pyralis genome working group"/>
            <person name="Fallon T.R."/>
            <person name="Sander Lower S.E."/>
            <person name="Weng J.-K."/>
        </authorList>
    </citation>
    <scope>NUCLEOTIDE SEQUENCE</scope>
    <source>
        <strain evidence="3">TRF0915ILg1</strain>
        <tissue evidence="3">Whole body</tissue>
    </source>
</reference>
<dbReference type="PANTHER" id="PTHR34153">
    <property type="entry name" value="SI:CH211-262H13.3-RELATED-RELATED"/>
    <property type="match status" value="1"/>
</dbReference>
<comment type="caution">
    <text evidence="3">The sequence shown here is derived from an EMBL/GenBank/DDBJ whole genome shotgun (WGS) entry which is preliminary data.</text>
</comment>
<dbReference type="SUPFAM" id="SSF57667">
    <property type="entry name" value="beta-beta-alpha zinc fingers"/>
    <property type="match status" value="1"/>
</dbReference>
<feature type="domain" description="C2H2-type" evidence="2">
    <location>
        <begin position="165"/>
        <end position="192"/>
    </location>
</feature>
<sequence length="225" mass="26176">FENQIISTLMQIKENINQHSVILSQLLTRAKGNSNDETPPDNVPKFPIKTLKEFEKFEDLLENDPSVRQYMIKRLAAIGGSGIAGLTRRIMKYLLNDDVCVLYSWKGRDKIPFEKTKTMDIVYQAAKAGFPEEGRNDLLIANPVKDWLKYARGRLNKQKIYTKQYRCDACNRSYSWQRGLVQHQRYECGKAPHFVCSEPGCLYKSKRKENLKHHILARHGRTTIW</sequence>
<dbReference type="OrthoDB" id="6776294at2759"/>
<dbReference type="Proteomes" id="UP000801492">
    <property type="component" value="Unassembled WGS sequence"/>
</dbReference>
<gene>
    <name evidence="3" type="ORF">ILUMI_04548</name>
</gene>
<protein>
    <recommendedName>
        <fullName evidence="2">C2H2-type domain-containing protein</fullName>
    </recommendedName>
</protein>
<dbReference type="SMART" id="SM00355">
    <property type="entry name" value="ZnF_C2H2"/>
    <property type="match status" value="2"/>
</dbReference>
<keyword evidence="1" id="KW-0862">Zinc</keyword>
<dbReference type="AlphaFoldDB" id="A0A8K0DE44"/>
<dbReference type="PANTHER" id="PTHR34153:SF2">
    <property type="entry name" value="SI:CH211-262H13.3-RELATED"/>
    <property type="match status" value="1"/>
</dbReference>
<keyword evidence="1" id="KW-0479">Metal-binding</keyword>
<name>A0A8K0DE44_IGNLU</name>
<dbReference type="EMBL" id="VTPC01001530">
    <property type="protein sequence ID" value="KAF2901641.1"/>
    <property type="molecule type" value="Genomic_DNA"/>
</dbReference>
<accession>A0A8K0DE44</accession>
<dbReference type="PROSITE" id="PS50157">
    <property type="entry name" value="ZINC_FINGER_C2H2_2"/>
    <property type="match status" value="1"/>
</dbReference>
<dbReference type="Gene3D" id="3.30.160.60">
    <property type="entry name" value="Classic Zinc Finger"/>
    <property type="match status" value="1"/>
</dbReference>
<dbReference type="GO" id="GO:0008270">
    <property type="term" value="F:zinc ion binding"/>
    <property type="evidence" value="ECO:0007669"/>
    <property type="project" value="UniProtKB-KW"/>
</dbReference>
<proteinExistence type="predicted"/>
<evidence type="ECO:0000313" key="4">
    <source>
        <dbReference type="Proteomes" id="UP000801492"/>
    </source>
</evidence>
<evidence type="ECO:0000313" key="3">
    <source>
        <dbReference type="EMBL" id="KAF2901641.1"/>
    </source>
</evidence>